<evidence type="ECO:0000256" key="3">
    <source>
        <dbReference type="ARBA" id="ARBA00022448"/>
    </source>
</evidence>
<evidence type="ECO:0000256" key="6">
    <source>
        <dbReference type="ARBA" id="ARBA00022692"/>
    </source>
</evidence>
<keyword evidence="12" id="KW-0564">Palmitate</keyword>
<evidence type="ECO:0000256" key="1">
    <source>
        <dbReference type="ARBA" id="ARBA00004571"/>
    </source>
</evidence>
<organism evidence="18 19">
    <name type="scientific">Moorena producens PAL-8-15-08-1</name>
    <dbReference type="NCBI Taxonomy" id="1458985"/>
    <lineage>
        <taxon>Bacteria</taxon>
        <taxon>Bacillati</taxon>
        <taxon>Cyanobacteriota</taxon>
        <taxon>Cyanophyceae</taxon>
        <taxon>Coleofasciculales</taxon>
        <taxon>Coleofasciculaceae</taxon>
        <taxon>Moorena</taxon>
    </lineage>
</organism>
<dbReference type="AlphaFoldDB" id="A0A1D8U4D5"/>
<comment type="similarity">
    <text evidence="2">Belongs to the BexD/CtrA/VexA family.</text>
</comment>
<dbReference type="PANTHER" id="PTHR33619:SF3">
    <property type="entry name" value="POLYSACCHARIDE EXPORT PROTEIN GFCE-RELATED"/>
    <property type="match status" value="1"/>
</dbReference>
<dbReference type="InterPro" id="IPR049712">
    <property type="entry name" value="Poly_export"/>
</dbReference>
<evidence type="ECO:0000256" key="10">
    <source>
        <dbReference type="ARBA" id="ARBA00023114"/>
    </source>
</evidence>
<evidence type="ECO:0000256" key="13">
    <source>
        <dbReference type="ARBA" id="ARBA00023237"/>
    </source>
</evidence>
<dbReference type="Gene3D" id="3.30.1950.10">
    <property type="entry name" value="wza like domain"/>
    <property type="match status" value="1"/>
</dbReference>
<evidence type="ECO:0000256" key="9">
    <source>
        <dbReference type="ARBA" id="ARBA00023065"/>
    </source>
</evidence>
<dbReference type="GO" id="GO:0009279">
    <property type="term" value="C:cell outer membrane"/>
    <property type="evidence" value="ECO:0007669"/>
    <property type="project" value="UniProtKB-SubCell"/>
</dbReference>
<evidence type="ECO:0000256" key="2">
    <source>
        <dbReference type="ARBA" id="ARBA00009450"/>
    </source>
</evidence>
<keyword evidence="4" id="KW-1134">Transmembrane beta strand</keyword>
<accession>A0A1D8U4D5</accession>
<feature type="domain" description="Polysaccharide export protein N-terminal" evidence="15">
    <location>
        <begin position="109"/>
        <end position="180"/>
    </location>
</feature>
<dbReference type="OrthoDB" id="9793939at2"/>
<dbReference type="GO" id="GO:0015288">
    <property type="term" value="F:porin activity"/>
    <property type="evidence" value="ECO:0007669"/>
    <property type="project" value="UniProtKB-KW"/>
</dbReference>
<dbReference type="Pfam" id="PF02563">
    <property type="entry name" value="Poly_export"/>
    <property type="match status" value="1"/>
</dbReference>
<keyword evidence="5" id="KW-0762">Sugar transport</keyword>
<keyword evidence="3" id="KW-0813">Transport</keyword>
<evidence type="ECO:0000313" key="18">
    <source>
        <dbReference type="EMBL" id="AOX04624.1"/>
    </source>
</evidence>
<dbReference type="GO" id="GO:0015159">
    <property type="term" value="F:polysaccharide transmembrane transporter activity"/>
    <property type="evidence" value="ECO:0007669"/>
    <property type="project" value="InterPro"/>
</dbReference>
<evidence type="ECO:0000256" key="12">
    <source>
        <dbReference type="ARBA" id="ARBA00023139"/>
    </source>
</evidence>
<evidence type="ECO:0000256" key="11">
    <source>
        <dbReference type="ARBA" id="ARBA00023136"/>
    </source>
</evidence>
<evidence type="ECO:0000259" key="16">
    <source>
        <dbReference type="Pfam" id="PF10531"/>
    </source>
</evidence>
<keyword evidence="13" id="KW-0998">Cell outer membrane</keyword>
<feature type="domain" description="SLBB" evidence="17">
    <location>
        <begin position="189"/>
        <end position="273"/>
    </location>
</feature>
<protein>
    <submittedName>
        <fullName evidence="18">Sugar ABC transporter substrate-binding protein</fullName>
    </submittedName>
</protein>
<evidence type="ECO:0000256" key="7">
    <source>
        <dbReference type="ARBA" id="ARBA00022729"/>
    </source>
</evidence>
<sequence length="547" mass="58576">MINTINPGKKRPLDILSQIAKNHSSLQPRLTRPVVGVSLLVVSAITLPTPTLAQIPSIKVPAPPSPIEVPASTSPIEVPAPPSIADFIEVNQGNTVSAATPPVRNSLPPDRAYTLDAGDVLTMNIFDVDEYSGQYQVLVNGSLNLPLIGSVVVRGKTLDQASELVTSAFSVYIKRPVVSLGLVKARPLKISVAGEVSRPGAYTMGLNEGQQFPSLTQAINLAGGATLTADVKQVELRRRESSGQRNTYYINLQQLINRSDIRQDVTLRDGDEILLRTTTAINPEQTRLLSNASFAANASRPIQVAVVGEVVNPGAYVVKGETLGNNNINIGSADIRSTNAPPTVTQAIAIAGGITQDANVRQVKVRRLTQGGTQQEIALDFWQLLRQGDLTQDILLKEGDTILVTKADEIAPEVALALADSNLSAAAIPVNVVGQVQRPGNVQVKPNSPLNEALLAAGGFDDVRAEKGSVELVRLNRNGTVEKRDIQIDFTAPVNEETNPTLQPNDVIIVKRDGVARTADNVERISRPASGIFNLIELPIRLFNLLF</sequence>
<keyword evidence="6" id="KW-0812">Transmembrane</keyword>
<reference evidence="19" key="1">
    <citation type="submission" date="2016-10" db="EMBL/GenBank/DDBJ databases">
        <title>Comparative genomics uncovers the prolific and rare metabolic potential of the cyanobacterial genus Moorea.</title>
        <authorList>
            <person name="Leao T."/>
            <person name="Castelao G."/>
            <person name="Korobeynikov A."/>
            <person name="Monroe E.A."/>
            <person name="Podell S."/>
            <person name="Glukhov E."/>
            <person name="Allen E."/>
            <person name="Gerwick W.H."/>
            <person name="Gerwick L."/>
        </authorList>
    </citation>
    <scope>NUCLEOTIDE SEQUENCE [LARGE SCALE GENOMIC DNA]</scope>
    <source>
        <strain evidence="19">PAL-8-15-08-1</strain>
    </source>
</reference>
<dbReference type="Proteomes" id="UP000177870">
    <property type="component" value="Chromosome"/>
</dbReference>
<feature type="domain" description="Soluble ligand binding" evidence="16">
    <location>
        <begin position="430"/>
        <end position="483"/>
    </location>
</feature>
<dbReference type="InterPro" id="IPR003715">
    <property type="entry name" value="Poly_export_N"/>
</dbReference>
<dbReference type="Pfam" id="PF10531">
    <property type="entry name" value="SLBB"/>
    <property type="match status" value="1"/>
</dbReference>
<keyword evidence="11" id="KW-0472">Membrane</keyword>
<keyword evidence="14" id="KW-0449">Lipoprotein</keyword>
<evidence type="ECO:0000256" key="8">
    <source>
        <dbReference type="ARBA" id="ARBA00023047"/>
    </source>
</evidence>
<evidence type="ECO:0000256" key="5">
    <source>
        <dbReference type="ARBA" id="ARBA00022597"/>
    </source>
</evidence>
<dbReference type="InterPro" id="IPR019554">
    <property type="entry name" value="Soluble_ligand-bd"/>
</dbReference>
<dbReference type="GO" id="GO:0046930">
    <property type="term" value="C:pore complex"/>
    <property type="evidence" value="ECO:0007669"/>
    <property type="project" value="UniProtKB-KW"/>
</dbReference>
<evidence type="ECO:0000256" key="14">
    <source>
        <dbReference type="ARBA" id="ARBA00023288"/>
    </source>
</evidence>
<keyword evidence="10" id="KW-0626">Porin</keyword>
<evidence type="ECO:0000313" key="19">
    <source>
        <dbReference type="Proteomes" id="UP000177870"/>
    </source>
</evidence>
<dbReference type="RefSeq" id="WP_070396976.1">
    <property type="nucleotide sequence ID" value="NZ_CP017599.1"/>
</dbReference>
<name>A0A1D8U4D5_9CYAN</name>
<comment type="subcellular location">
    <subcellularLocation>
        <location evidence="1">Cell outer membrane</location>
        <topology evidence="1">Multi-pass membrane protein</topology>
    </subcellularLocation>
</comment>
<dbReference type="InterPro" id="IPR054765">
    <property type="entry name" value="SLBB_dom"/>
</dbReference>
<keyword evidence="9" id="KW-0406">Ion transport</keyword>
<gene>
    <name evidence="18" type="ORF">BJP34_31250</name>
</gene>
<keyword evidence="7" id="KW-0732">Signal</keyword>
<proteinExistence type="inferred from homology"/>
<dbReference type="EMBL" id="CP017599">
    <property type="protein sequence ID" value="AOX04624.1"/>
    <property type="molecule type" value="Genomic_DNA"/>
</dbReference>
<evidence type="ECO:0000256" key="4">
    <source>
        <dbReference type="ARBA" id="ARBA00022452"/>
    </source>
</evidence>
<dbReference type="PANTHER" id="PTHR33619">
    <property type="entry name" value="POLYSACCHARIDE EXPORT PROTEIN GFCE-RELATED"/>
    <property type="match status" value="1"/>
</dbReference>
<dbReference type="GO" id="GO:0006811">
    <property type="term" value="P:monoatomic ion transport"/>
    <property type="evidence" value="ECO:0007669"/>
    <property type="project" value="UniProtKB-KW"/>
</dbReference>
<evidence type="ECO:0000259" key="17">
    <source>
        <dbReference type="Pfam" id="PF22461"/>
    </source>
</evidence>
<dbReference type="Pfam" id="PF22461">
    <property type="entry name" value="SLBB_2"/>
    <property type="match status" value="2"/>
</dbReference>
<keyword evidence="8" id="KW-0625">Polysaccharide transport</keyword>
<dbReference type="STRING" id="1458985.BJP34_31250"/>
<dbReference type="Gene3D" id="3.10.560.10">
    <property type="entry name" value="Outer membrane lipoprotein wza domain like"/>
    <property type="match status" value="3"/>
</dbReference>
<evidence type="ECO:0000259" key="15">
    <source>
        <dbReference type="Pfam" id="PF02563"/>
    </source>
</evidence>
<feature type="domain" description="SLBB" evidence="17">
    <location>
        <begin position="338"/>
        <end position="404"/>
    </location>
</feature>
<dbReference type="KEGG" id="mpro:BJP34_31250"/>